<name>A0A9D3NB32_9TELE</name>
<reference evidence="2 3" key="1">
    <citation type="submission" date="2021-06" db="EMBL/GenBank/DDBJ databases">
        <title>Chromosome-level genome assembly of the red-tail catfish (Hemibagrus wyckioides).</title>
        <authorList>
            <person name="Shao F."/>
        </authorList>
    </citation>
    <scope>NUCLEOTIDE SEQUENCE [LARGE SCALE GENOMIC DNA]</scope>
    <source>
        <strain evidence="2">EC202008001</strain>
        <tissue evidence="2">Blood</tissue>
    </source>
</reference>
<gene>
    <name evidence="2" type="ORF">KOW79_015919</name>
</gene>
<dbReference type="EMBL" id="JAHKSW010000019">
    <property type="protein sequence ID" value="KAG7320066.1"/>
    <property type="molecule type" value="Genomic_DNA"/>
</dbReference>
<dbReference type="OrthoDB" id="10543931at2759"/>
<proteinExistence type="predicted"/>
<accession>A0A9D3NB32</accession>
<evidence type="ECO:0000313" key="3">
    <source>
        <dbReference type="Proteomes" id="UP000824219"/>
    </source>
</evidence>
<keyword evidence="3" id="KW-1185">Reference proteome</keyword>
<evidence type="ECO:0000313" key="2">
    <source>
        <dbReference type="EMBL" id="KAG7320066.1"/>
    </source>
</evidence>
<evidence type="ECO:0000256" key="1">
    <source>
        <dbReference type="SAM" id="MobiDB-lite"/>
    </source>
</evidence>
<sequence>MVHAIKDQADVHRVPDFQVTAEELEGISLSQTEPDFTHGINPDEFSREPGNDSLVEDLDLILTGASPMRTKPTISRDRCVQHAPPRSGDPAIEILPTPTLRVASVTPILKACDTPRRAKGLKFIRKSPSIVKRLFTETESENTPEPNQEAERPRRERGRPVRALFKRRFPQRRFNGDVSNREVRPERFRRPRIPQPLCRCRDGGLLRLAKITSDFIRDLIRDYSATFSNTYEKVLIEMF</sequence>
<organism evidence="2 3">
    <name type="scientific">Hemibagrus wyckioides</name>
    <dbReference type="NCBI Taxonomy" id="337641"/>
    <lineage>
        <taxon>Eukaryota</taxon>
        <taxon>Metazoa</taxon>
        <taxon>Chordata</taxon>
        <taxon>Craniata</taxon>
        <taxon>Vertebrata</taxon>
        <taxon>Euteleostomi</taxon>
        <taxon>Actinopterygii</taxon>
        <taxon>Neopterygii</taxon>
        <taxon>Teleostei</taxon>
        <taxon>Ostariophysi</taxon>
        <taxon>Siluriformes</taxon>
        <taxon>Bagridae</taxon>
        <taxon>Hemibagrus</taxon>
    </lineage>
</organism>
<protein>
    <submittedName>
        <fullName evidence="2">Uncharacterized protein</fullName>
    </submittedName>
</protein>
<feature type="region of interest" description="Disordered" evidence="1">
    <location>
        <begin position="134"/>
        <end position="161"/>
    </location>
</feature>
<comment type="caution">
    <text evidence="2">The sequence shown here is derived from an EMBL/GenBank/DDBJ whole genome shotgun (WGS) entry which is preliminary data.</text>
</comment>
<dbReference type="AlphaFoldDB" id="A0A9D3NB32"/>
<dbReference type="Proteomes" id="UP000824219">
    <property type="component" value="Linkage Group LG19"/>
</dbReference>